<dbReference type="HOGENOM" id="CLU_1594254_0_0_1"/>
<name>A0A067N5N1_BOTB1</name>
<keyword evidence="2" id="KW-0732">Signal</keyword>
<evidence type="ECO:0000256" key="1">
    <source>
        <dbReference type="SAM" id="MobiDB-lite"/>
    </source>
</evidence>
<reference evidence="4" key="1">
    <citation type="journal article" date="2014" name="Proc. Natl. Acad. Sci. U.S.A.">
        <title>Extensive sampling of basidiomycete genomes demonstrates inadequacy of the white-rot/brown-rot paradigm for wood decay fungi.</title>
        <authorList>
            <person name="Riley R."/>
            <person name="Salamov A.A."/>
            <person name="Brown D.W."/>
            <person name="Nagy L.G."/>
            <person name="Floudas D."/>
            <person name="Held B.W."/>
            <person name="Levasseur A."/>
            <person name="Lombard V."/>
            <person name="Morin E."/>
            <person name="Otillar R."/>
            <person name="Lindquist E.A."/>
            <person name="Sun H."/>
            <person name="LaButti K.M."/>
            <person name="Schmutz J."/>
            <person name="Jabbour D."/>
            <person name="Luo H."/>
            <person name="Baker S.E."/>
            <person name="Pisabarro A.G."/>
            <person name="Walton J.D."/>
            <person name="Blanchette R.A."/>
            <person name="Henrissat B."/>
            <person name="Martin F."/>
            <person name="Cullen D."/>
            <person name="Hibbett D.S."/>
            <person name="Grigoriev I.V."/>
        </authorList>
    </citation>
    <scope>NUCLEOTIDE SEQUENCE [LARGE SCALE GENOMIC DNA]</scope>
    <source>
        <strain evidence="4">FD-172 SS1</strain>
    </source>
</reference>
<evidence type="ECO:0000256" key="2">
    <source>
        <dbReference type="SAM" id="SignalP"/>
    </source>
</evidence>
<keyword evidence="4" id="KW-1185">Reference proteome</keyword>
<sequence>MTAHLITSIFSFLSRLGFFVSLITTRYNDGTMSNYEVWSATGQARQQSVRLPGVLPTTSFHAPPPPSVSSPRPTSSTLVYPWSLRPIRSFPDSNITTTHLLSRLHSFMFTLSPPRSFESSPPGNDSDLTPTSIRLARFNNRRISFFLSRGCHASSPMELCPVFFLLY</sequence>
<dbReference type="Proteomes" id="UP000027195">
    <property type="component" value="Unassembled WGS sequence"/>
</dbReference>
<dbReference type="EMBL" id="KL198019">
    <property type="protein sequence ID" value="KDQ19427.1"/>
    <property type="molecule type" value="Genomic_DNA"/>
</dbReference>
<evidence type="ECO:0000313" key="3">
    <source>
        <dbReference type="EMBL" id="KDQ19427.1"/>
    </source>
</evidence>
<evidence type="ECO:0000313" key="4">
    <source>
        <dbReference type="Proteomes" id="UP000027195"/>
    </source>
</evidence>
<protein>
    <submittedName>
        <fullName evidence="3">Uncharacterized protein</fullName>
    </submittedName>
</protein>
<feature type="region of interest" description="Disordered" evidence="1">
    <location>
        <begin position="54"/>
        <end position="73"/>
    </location>
</feature>
<feature type="signal peptide" evidence="2">
    <location>
        <begin position="1"/>
        <end position="25"/>
    </location>
</feature>
<organism evidence="3 4">
    <name type="scientific">Botryobasidium botryosum (strain FD-172 SS1)</name>
    <dbReference type="NCBI Taxonomy" id="930990"/>
    <lineage>
        <taxon>Eukaryota</taxon>
        <taxon>Fungi</taxon>
        <taxon>Dikarya</taxon>
        <taxon>Basidiomycota</taxon>
        <taxon>Agaricomycotina</taxon>
        <taxon>Agaricomycetes</taxon>
        <taxon>Cantharellales</taxon>
        <taxon>Botryobasidiaceae</taxon>
        <taxon>Botryobasidium</taxon>
    </lineage>
</organism>
<accession>A0A067N5N1</accession>
<dbReference type="AlphaFoldDB" id="A0A067N5N1"/>
<gene>
    <name evidence="3" type="ORF">BOTBODRAFT_439173</name>
</gene>
<proteinExistence type="predicted"/>
<dbReference type="InParanoid" id="A0A067N5N1"/>
<feature type="chain" id="PRO_5001646265" evidence="2">
    <location>
        <begin position="26"/>
        <end position="167"/>
    </location>
</feature>